<dbReference type="SUPFAM" id="SSF63825">
    <property type="entry name" value="YWTD domain"/>
    <property type="match status" value="1"/>
</dbReference>
<evidence type="ECO:0000256" key="2">
    <source>
        <dbReference type="SAM" id="SignalP"/>
    </source>
</evidence>
<feature type="compositionally biased region" description="Pro residues" evidence="1">
    <location>
        <begin position="460"/>
        <end position="470"/>
    </location>
</feature>
<feature type="compositionally biased region" description="Pro residues" evidence="1">
    <location>
        <begin position="396"/>
        <end position="446"/>
    </location>
</feature>
<feature type="region of interest" description="Disordered" evidence="1">
    <location>
        <begin position="82"/>
        <end position="109"/>
    </location>
</feature>
<name>A0ABR1FRU3_AURAN</name>
<proteinExistence type="predicted"/>
<feature type="signal peptide" evidence="2">
    <location>
        <begin position="1"/>
        <end position="24"/>
    </location>
</feature>
<dbReference type="Proteomes" id="UP001363151">
    <property type="component" value="Unassembled WGS sequence"/>
</dbReference>
<organism evidence="3 4">
    <name type="scientific">Aureococcus anophagefferens</name>
    <name type="common">Harmful bloom alga</name>
    <dbReference type="NCBI Taxonomy" id="44056"/>
    <lineage>
        <taxon>Eukaryota</taxon>
        <taxon>Sar</taxon>
        <taxon>Stramenopiles</taxon>
        <taxon>Ochrophyta</taxon>
        <taxon>Pelagophyceae</taxon>
        <taxon>Pelagomonadales</taxon>
        <taxon>Pelagomonadaceae</taxon>
        <taxon>Aureococcus</taxon>
    </lineage>
</organism>
<feature type="compositionally biased region" description="Basic and acidic residues" evidence="1">
    <location>
        <begin position="97"/>
        <end position="109"/>
    </location>
</feature>
<feature type="region of interest" description="Disordered" evidence="1">
    <location>
        <begin position="385"/>
        <end position="473"/>
    </location>
</feature>
<comment type="caution">
    <text evidence="3">The sequence shown here is derived from an EMBL/GenBank/DDBJ whole genome shotgun (WGS) entry which is preliminary data.</text>
</comment>
<keyword evidence="2" id="KW-0732">Signal</keyword>
<dbReference type="PANTHER" id="PTHR48148:SF3">
    <property type="entry name" value="KERATINOCYTE PROLINE-RICH PROTEIN"/>
    <property type="match status" value="1"/>
</dbReference>
<evidence type="ECO:0000313" key="3">
    <source>
        <dbReference type="EMBL" id="KAK7236829.1"/>
    </source>
</evidence>
<dbReference type="PANTHER" id="PTHR48148">
    <property type="entry name" value="KERATINOCYTE PROLINE-RICH PROTEIN"/>
    <property type="match status" value="1"/>
</dbReference>
<keyword evidence="4" id="KW-1185">Reference proteome</keyword>
<gene>
    <name evidence="3" type="ORF">SO694_00092023</name>
</gene>
<feature type="region of interest" description="Disordered" evidence="1">
    <location>
        <begin position="31"/>
        <end position="65"/>
    </location>
</feature>
<feature type="compositionally biased region" description="Low complexity" evidence="1">
    <location>
        <begin position="42"/>
        <end position="56"/>
    </location>
</feature>
<accession>A0ABR1FRU3</accession>
<protein>
    <submittedName>
        <fullName evidence="3">Uncharacterized protein</fullName>
    </submittedName>
</protein>
<dbReference type="EMBL" id="JBBJCI010000256">
    <property type="protein sequence ID" value="KAK7236829.1"/>
    <property type="molecule type" value="Genomic_DNA"/>
</dbReference>
<reference evidence="3 4" key="1">
    <citation type="submission" date="2024-03" db="EMBL/GenBank/DDBJ databases">
        <title>Aureococcus anophagefferens CCMP1851 and Kratosvirus quantuckense: Draft genome of a second virus-susceptible host strain in the model system.</title>
        <authorList>
            <person name="Chase E."/>
            <person name="Truchon A.R."/>
            <person name="Schepens W."/>
            <person name="Wilhelm S.W."/>
        </authorList>
    </citation>
    <scope>NUCLEOTIDE SEQUENCE [LARGE SCALE GENOMIC DNA]</scope>
    <source>
        <strain evidence="3 4">CCMP1851</strain>
    </source>
</reference>
<feature type="chain" id="PRO_5045482609" evidence="2">
    <location>
        <begin position="25"/>
        <end position="569"/>
    </location>
</feature>
<dbReference type="InterPro" id="IPR011042">
    <property type="entry name" value="6-blade_b-propeller_TolB-like"/>
</dbReference>
<sequence>MAPSPKSNTGSLAILALAALSALGGVAVMSSPSVCARRGRRSSTPARRSRPSAARAQSDDEDGDAELRLRVQVRARRLLKDVFEPVDTTPGSRPRARARDDARADGGHRLLDGLLHGDDEQRREPHPDVVRLVHQGEDTDIVATVLIDSSGEAAGVGVLNSTTVYFTDTSGALWTIDNTGFEATEILSYDEYDMTGEPSGMVLWEHTAQIFWTDLSGVVYSCSLDGTDIATVTSEIGRPYVVSLTPHEGRSHVSSESDNMIYRVDSEGTDLTSWLAVTTPRGVWCESTSDLLYFASYNDTYIGAAPMDDTTSITVVLNSTELDGESPISVGVDYLRDLLFYTTEESINVYSLETHEQEVIAYLTGLEFLYVESYVAPTAAPTGMPTSMPTGSPTAAPVPMPTSVPTSAPVPMPTPSPTPLPSAAPSEAPVPMPTPVPTTPPSPAPTTKPTAVPTSYPTMAPTPQPSPEPTGLPSSLPTRAGVRARRNAVGAADALPVRAPDGHAFVGPDVFAQPEPDVAPLAAADAGPHGVRAVAAAGRVAHVVLRVPRERLRLLQLRGEPDVLADKRR</sequence>
<dbReference type="Gene3D" id="2.120.10.30">
    <property type="entry name" value="TolB, C-terminal domain"/>
    <property type="match status" value="1"/>
</dbReference>
<evidence type="ECO:0000313" key="4">
    <source>
        <dbReference type="Proteomes" id="UP001363151"/>
    </source>
</evidence>
<evidence type="ECO:0000256" key="1">
    <source>
        <dbReference type="SAM" id="MobiDB-lite"/>
    </source>
</evidence>